<evidence type="ECO:0000259" key="3">
    <source>
        <dbReference type="PROSITE" id="PS51462"/>
    </source>
</evidence>
<comment type="cofactor">
    <cofactor evidence="1">
        <name>Mg(2+)</name>
        <dbReference type="ChEBI" id="CHEBI:18420"/>
    </cofactor>
</comment>
<protein>
    <submittedName>
        <fullName evidence="4">NUDIX hydrolase</fullName>
    </submittedName>
</protein>
<evidence type="ECO:0000256" key="2">
    <source>
        <dbReference type="ARBA" id="ARBA00022801"/>
    </source>
</evidence>
<dbReference type="InterPro" id="IPR000086">
    <property type="entry name" value="NUDIX_hydrolase_dom"/>
</dbReference>
<organism evidence="4 5">
    <name type="scientific">Actinomyces lilanjuaniae</name>
    <dbReference type="NCBI Taxonomy" id="2321394"/>
    <lineage>
        <taxon>Bacteria</taxon>
        <taxon>Bacillati</taxon>
        <taxon>Actinomycetota</taxon>
        <taxon>Actinomycetes</taxon>
        <taxon>Actinomycetales</taxon>
        <taxon>Actinomycetaceae</taxon>
        <taxon>Actinomyces</taxon>
    </lineage>
</organism>
<dbReference type="GO" id="GO:0016787">
    <property type="term" value="F:hydrolase activity"/>
    <property type="evidence" value="ECO:0007669"/>
    <property type="project" value="UniProtKB-KW"/>
</dbReference>
<sequence>MSASGARHPGDGWVQCRCGQRHWGVNGAAGLLVWRLGAATSGTQGLEVLLQLRAPWTHHGSAWGLPGGAVADGESPAQAALRECQEETGLPAQLLVLGGSQTQRHPDWSYTTFVAQAPSDRAWDHLTPADAESVALAWSRLEPREDRTTWKVPRPARTWGDMPVLPALAAVWDQLASLLPPPRASQGTHDNPTAQSP</sequence>
<dbReference type="PANTHER" id="PTHR43046:SF2">
    <property type="entry name" value="8-OXO-DGTP DIPHOSPHATASE-RELATED"/>
    <property type="match status" value="1"/>
</dbReference>
<keyword evidence="2 4" id="KW-0378">Hydrolase</keyword>
<dbReference type="PROSITE" id="PS51462">
    <property type="entry name" value="NUDIX"/>
    <property type="match status" value="1"/>
</dbReference>
<dbReference type="InterPro" id="IPR020476">
    <property type="entry name" value="Nudix_hydrolase"/>
</dbReference>
<dbReference type="SUPFAM" id="SSF55811">
    <property type="entry name" value="Nudix"/>
    <property type="match status" value="1"/>
</dbReference>
<gene>
    <name evidence="4" type="ORF">D5R93_10185</name>
</gene>
<keyword evidence="5" id="KW-1185">Reference proteome</keyword>
<dbReference type="EMBL" id="CP032514">
    <property type="protein sequence ID" value="AYD90963.1"/>
    <property type="molecule type" value="Genomic_DNA"/>
</dbReference>
<accession>A0ABN5PT49</accession>
<proteinExistence type="predicted"/>
<dbReference type="PANTHER" id="PTHR43046">
    <property type="entry name" value="GDP-MANNOSE MANNOSYL HYDROLASE"/>
    <property type="match status" value="1"/>
</dbReference>
<feature type="domain" description="Nudix hydrolase" evidence="3">
    <location>
        <begin position="24"/>
        <end position="168"/>
    </location>
</feature>
<evidence type="ECO:0000313" key="5">
    <source>
        <dbReference type="Proteomes" id="UP000273001"/>
    </source>
</evidence>
<dbReference type="PRINTS" id="PR00502">
    <property type="entry name" value="NUDIXFAMILY"/>
</dbReference>
<dbReference type="RefSeq" id="WP_119836694.1">
    <property type="nucleotide sequence ID" value="NZ_CP032514.1"/>
</dbReference>
<dbReference type="Gene3D" id="3.90.79.10">
    <property type="entry name" value="Nucleoside Triphosphate Pyrophosphohydrolase"/>
    <property type="match status" value="1"/>
</dbReference>
<dbReference type="Pfam" id="PF00293">
    <property type="entry name" value="NUDIX"/>
    <property type="match status" value="1"/>
</dbReference>
<reference evidence="4 5" key="1">
    <citation type="submission" date="2018-09" db="EMBL/GenBank/DDBJ databases">
        <authorList>
            <person name="Li J."/>
        </authorList>
    </citation>
    <scope>NUCLEOTIDE SEQUENCE [LARGE SCALE GENOMIC DNA]</scope>
    <source>
        <strain evidence="4 5">2129</strain>
    </source>
</reference>
<dbReference type="Proteomes" id="UP000273001">
    <property type="component" value="Chromosome"/>
</dbReference>
<dbReference type="InterPro" id="IPR015797">
    <property type="entry name" value="NUDIX_hydrolase-like_dom_sf"/>
</dbReference>
<evidence type="ECO:0000313" key="4">
    <source>
        <dbReference type="EMBL" id="AYD90963.1"/>
    </source>
</evidence>
<evidence type="ECO:0000256" key="1">
    <source>
        <dbReference type="ARBA" id="ARBA00001946"/>
    </source>
</evidence>
<name>A0ABN5PT49_9ACTO</name>